<organism evidence="1 2">
    <name type="scientific">Pseudomonas fluorescens</name>
    <dbReference type="NCBI Taxonomy" id="294"/>
    <lineage>
        <taxon>Bacteria</taxon>
        <taxon>Pseudomonadati</taxon>
        <taxon>Pseudomonadota</taxon>
        <taxon>Gammaproteobacteria</taxon>
        <taxon>Pseudomonadales</taxon>
        <taxon>Pseudomonadaceae</taxon>
        <taxon>Pseudomonas</taxon>
    </lineage>
</organism>
<accession>A0A5E7M7A2</accession>
<protein>
    <submittedName>
        <fullName evidence="1">Uncharacterized protein</fullName>
    </submittedName>
</protein>
<proteinExistence type="predicted"/>
<name>A0A5E7M7A2_PSEFL</name>
<sequence>MLFDHALLTDVSGKPIRQHHKIFSTDWDEISDWSDRVYMPYRVFPIGHAIKPRATMHSSRIGELTLTRFAYGVAVSVDEFSPEAGNASASIPLIRLEPRSSRQWPWIFCAPLDRAGWTP</sequence>
<dbReference type="Proteomes" id="UP000375525">
    <property type="component" value="Unassembled WGS sequence"/>
</dbReference>
<evidence type="ECO:0000313" key="1">
    <source>
        <dbReference type="EMBL" id="VVP20215.1"/>
    </source>
</evidence>
<dbReference type="AlphaFoldDB" id="A0A5E7M7A2"/>
<evidence type="ECO:0000313" key="2">
    <source>
        <dbReference type="Proteomes" id="UP000375525"/>
    </source>
</evidence>
<dbReference type="EMBL" id="CABVIH010000019">
    <property type="protein sequence ID" value="VVP20215.1"/>
    <property type="molecule type" value="Genomic_DNA"/>
</dbReference>
<gene>
    <name evidence="1" type="ORF">PS880_03785</name>
</gene>
<reference evidence="1 2" key="1">
    <citation type="submission" date="2019-09" db="EMBL/GenBank/DDBJ databases">
        <authorList>
            <person name="Chandra G."/>
            <person name="Truman W A."/>
        </authorList>
    </citation>
    <scope>NUCLEOTIDE SEQUENCE [LARGE SCALE GENOMIC DNA]</scope>
    <source>
        <strain evidence="1">PS880</strain>
    </source>
</reference>